<sequence length="711" mass="83108">MYISENMLIQYDDKAVLRIIDVDNINKNLFVINMEAEKMPYIFSAEKIYADIENKKAKVVEDNYIRKVTDDDIVIKEREKRDFAWEVLRFLLDKSKGYELYFSQYRSPLIKEASKIFGINNKTIKNYLIRYFKYGKVKNALLPKYYNCGLKGIEKNSSDKKRGRPSANNKEGVNVDHKIKEMFIKGLNKYYYNQKQNNLKITYELIIRDNFVKEYIKEKGENIPVLMDKSQMPTYGQFFYWFTKLNNTKNEVSKRYGERIYNQNYRSIIGSSTQEAELGPGTLWQIDSTIFDIYLVSSLNRNNIISRPVLYLVIDVYSRLIIGVNVTIESFNSYSGAMIALTNAMTSKVDYYKKYGIDITDDDFPYCIPQAILADRGEIVNSQIETAIQNLGISIQNSPAYRADYKGIIEQSFRLMNLKVKPFADGVVVNGKNRIERGQIDYRLQSTLTLEELTKIILKCVLFHNNSHVLSDDVAQEMMFEENIEKIPIKIWNYGVHNKKGILRTLPDEFIKINLYPTTTAKVTSKGVLLKKMLYASEYTLKNGWFSKARAKGGWSIKVSYNPLDMSVIYFVEDGGKVFHSLALVEHLQKYQNKSEFEIDEYLKQEIEMNKKAKEKELANKIKLFNEIETIVDNARQVTKEDKDTTLSKRQRLMGIGENNKKEKELYRETLAETIEESEETIREDTETAIEENELDMFENIQEKYWEDIYE</sequence>
<gene>
    <name evidence="2" type="ORF">ACJDTP_02605</name>
</gene>
<reference evidence="2 3" key="1">
    <citation type="submission" date="2024-11" db="EMBL/GenBank/DDBJ databases">
        <authorList>
            <person name="Heng Y.C."/>
            <person name="Lim A.C.H."/>
            <person name="Lee J.K.Y."/>
            <person name="Kittelmann S."/>
        </authorList>
    </citation>
    <scope>NUCLEOTIDE SEQUENCE [LARGE SCALE GENOMIC DNA]</scope>
    <source>
        <strain evidence="2 3">WILCCON 0112</strain>
    </source>
</reference>
<accession>A0ABW8RZD2</accession>
<name>A0ABW8RZD2_9CLOT</name>
<dbReference type="InterPro" id="IPR001584">
    <property type="entry name" value="Integrase_cat-core"/>
</dbReference>
<evidence type="ECO:0000313" key="2">
    <source>
        <dbReference type="EMBL" id="MFL0163957.1"/>
    </source>
</evidence>
<protein>
    <submittedName>
        <fullName evidence="2">DNA-binding protein</fullName>
    </submittedName>
</protein>
<keyword evidence="3" id="KW-1185">Reference proteome</keyword>
<comment type="caution">
    <text evidence="2">The sequence shown here is derived from an EMBL/GenBank/DDBJ whole genome shotgun (WGS) entry which is preliminary data.</text>
</comment>
<keyword evidence="2" id="KW-0238">DNA-binding</keyword>
<dbReference type="Gene3D" id="3.30.420.10">
    <property type="entry name" value="Ribonuclease H-like superfamily/Ribonuclease H"/>
    <property type="match status" value="1"/>
</dbReference>
<dbReference type="PROSITE" id="PS50994">
    <property type="entry name" value="INTEGRASE"/>
    <property type="match status" value="1"/>
</dbReference>
<dbReference type="InterPro" id="IPR012337">
    <property type="entry name" value="RNaseH-like_sf"/>
</dbReference>
<feature type="domain" description="Integrase catalytic" evidence="1">
    <location>
        <begin position="276"/>
        <end position="496"/>
    </location>
</feature>
<dbReference type="RefSeq" id="WP_406760414.1">
    <property type="nucleotide sequence ID" value="NZ_JBJIAB010000002.1"/>
</dbReference>
<organism evidence="2 3">
    <name type="scientific">Candidatus Clostridium helianthi</name>
    <dbReference type="NCBI Taxonomy" id="3381660"/>
    <lineage>
        <taxon>Bacteria</taxon>
        <taxon>Bacillati</taxon>
        <taxon>Bacillota</taxon>
        <taxon>Clostridia</taxon>
        <taxon>Eubacteriales</taxon>
        <taxon>Clostridiaceae</taxon>
        <taxon>Clostridium</taxon>
    </lineage>
</organism>
<dbReference type="SUPFAM" id="SSF53098">
    <property type="entry name" value="Ribonuclease H-like"/>
    <property type="match status" value="1"/>
</dbReference>
<evidence type="ECO:0000259" key="1">
    <source>
        <dbReference type="PROSITE" id="PS50994"/>
    </source>
</evidence>
<dbReference type="GO" id="GO:0003677">
    <property type="term" value="F:DNA binding"/>
    <property type="evidence" value="ECO:0007669"/>
    <property type="project" value="UniProtKB-KW"/>
</dbReference>
<dbReference type="EMBL" id="JBJIAB010000002">
    <property type="protein sequence ID" value="MFL0163957.1"/>
    <property type="molecule type" value="Genomic_DNA"/>
</dbReference>
<dbReference type="Proteomes" id="UP001623600">
    <property type="component" value="Unassembled WGS sequence"/>
</dbReference>
<dbReference type="InterPro" id="IPR036397">
    <property type="entry name" value="RNaseH_sf"/>
</dbReference>
<evidence type="ECO:0000313" key="3">
    <source>
        <dbReference type="Proteomes" id="UP001623600"/>
    </source>
</evidence>
<proteinExistence type="predicted"/>